<keyword evidence="1" id="KW-0808">Transferase</keyword>
<dbReference type="PANTHER" id="PTHR37316:SF3">
    <property type="entry name" value="TEICHOIC ACID GLYCEROL-PHOSPHATE TRANSFERASE"/>
    <property type="match status" value="1"/>
</dbReference>
<sequence length="892" mass="103770">MSSTRSQIWKQIRNLKSYFVKKVTVSDVNQQENGLVFHLTLKNFWTPIKNISVTVSEGEMKKPIPYQILNKQHLTIHLPEASLNEIENRLKIQLFINGQPMWITVSDDFSMNAASGILLGGKYMMTRVDRSILLYRKFGELKFHADSLPVTGHASGYSRLVLKIGKPLFSDSPDQSVQVYAFQNHKLRILDCLLVSDDCIEITDFTALSLGTWRLFLQCRGMLHPLETDGIRKTEFNSFNHAVALMNQYGYACLSMSAHLFKTDSLLFKLSNDSIQVKVSSDPKKVHPLLQVEDTMTQQTSDYPTHQWNNGFAANIPIKDLAANFSIKRFFIVSGGKTPIKQQFSLERKALSGDFAFEYVIDCQQTRFHFYVRKDGSLGLTAKRPDIRKRITAISDFKLSGYVGNFLGFTNCKAYLLFQERESLQWIRVPVDGNFEVDLKQLDLTSLKSRDKTIIDLFVEIINSDGQTVRKEKIRYSKSDYHKDNYYDSHFLHDSEGNLHYYLVTTTPFNNTKIETFAVPANIELNDEGAIKDRNIWLIGERTDTAQDNGIVLYHWLRENTDIEAYYVIEKDSKDYKNISDDPNVLEFGSQEHYDISLKAGVLLGTHDLENILPFKTARGFFHYEDTYKVFLQHGVLGRKNVEYHKKFYDVPFDLFIVSSDEEKEEIVMEEMGYASGEIAVTGLARFDRLVQNEPPKDILLMPTWRDWINTDQQFLESEYFSRYVNFINNPDLNNLLREHNIRLNFYPHYRAQDFFERNINLEHSQVNFIPFGSRKVQDLLIEHALLITDYSTVSFDFIKMKKPVIYYHFDDERFFRKGILRPIEDTFIGRIAQSEQEMVDLIKDRIDHHFENYDVDISGVIKYHNQRNCERIYHAVLKGLEQKPAAAIQHY</sequence>
<dbReference type="AlphaFoldDB" id="A0A1G6ZVX4"/>
<evidence type="ECO:0000313" key="1">
    <source>
        <dbReference type="EMBL" id="SDE06818.1"/>
    </source>
</evidence>
<dbReference type="OrthoDB" id="396512at2"/>
<protein>
    <submittedName>
        <fullName evidence="1">CDP-glycerol glycerophosphotransferase, TagB/SpsB family</fullName>
    </submittedName>
</protein>
<evidence type="ECO:0000313" key="2">
    <source>
        <dbReference type="Proteomes" id="UP000198823"/>
    </source>
</evidence>
<dbReference type="Gene3D" id="3.40.50.12580">
    <property type="match status" value="1"/>
</dbReference>
<dbReference type="InterPro" id="IPR051612">
    <property type="entry name" value="Teichoic_Acid_Biosynth"/>
</dbReference>
<dbReference type="InterPro" id="IPR043148">
    <property type="entry name" value="TagF_C"/>
</dbReference>
<accession>A0A1G6ZVX4</accession>
<dbReference type="EMBL" id="FNAR01000003">
    <property type="protein sequence ID" value="SDE06818.1"/>
    <property type="molecule type" value="Genomic_DNA"/>
</dbReference>
<dbReference type="Pfam" id="PF04464">
    <property type="entry name" value="Glyphos_transf"/>
    <property type="match status" value="1"/>
</dbReference>
<dbReference type="InterPro" id="IPR007554">
    <property type="entry name" value="Glycerophosphate_synth"/>
</dbReference>
<dbReference type="Proteomes" id="UP000198823">
    <property type="component" value="Unassembled WGS sequence"/>
</dbReference>
<dbReference type="PANTHER" id="PTHR37316">
    <property type="entry name" value="TEICHOIC ACID GLYCEROL-PHOSPHATE PRIMASE"/>
    <property type="match status" value="1"/>
</dbReference>
<gene>
    <name evidence="1" type="ORF">SAMN04488126_10391</name>
</gene>
<organism evidence="1 2">
    <name type="scientific">Bhargavaea beijingensis</name>
    <dbReference type="NCBI Taxonomy" id="426756"/>
    <lineage>
        <taxon>Bacteria</taxon>
        <taxon>Bacillati</taxon>
        <taxon>Bacillota</taxon>
        <taxon>Bacilli</taxon>
        <taxon>Bacillales</taxon>
        <taxon>Caryophanaceae</taxon>
        <taxon>Bhargavaea</taxon>
    </lineage>
</organism>
<proteinExistence type="predicted"/>
<name>A0A1G6ZVX4_9BACL</name>
<dbReference type="GO" id="GO:0047355">
    <property type="term" value="F:CDP-glycerol glycerophosphotransferase activity"/>
    <property type="evidence" value="ECO:0007669"/>
    <property type="project" value="InterPro"/>
</dbReference>
<reference evidence="1 2" key="1">
    <citation type="submission" date="2016-10" db="EMBL/GenBank/DDBJ databases">
        <authorList>
            <person name="de Groot N.N."/>
        </authorList>
    </citation>
    <scope>NUCLEOTIDE SEQUENCE [LARGE SCALE GENOMIC DNA]</scope>
    <source>
        <strain evidence="1 2">CGMCC 1.6762</strain>
    </source>
</reference>
<dbReference type="SUPFAM" id="SSF53756">
    <property type="entry name" value="UDP-Glycosyltransferase/glycogen phosphorylase"/>
    <property type="match status" value="1"/>
</dbReference>
<dbReference type="GO" id="GO:0016020">
    <property type="term" value="C:membrane"/>
    <property type="evidence" value="ECO:0007669"/>
    <property type="project" value="InterPro"/>
</dbReference>
<dbReference type="STRING" id="426756.SAMN04488126_10391"/>